<protein>
    <submittedName>
        <fullName evidence="1">Uncharacterized protein</fullName>
    </submittedName>
</protein>
<organism evidence="1 2">
    <name type="scientific">Pleurodeles waltl</name>
    <name type="common">Iberian ribbed newt</name>
    <dbReference type="NCBI Taxonomy" id="8319"/>
    <lineage>
        <taxon>Eukaryota</taxon>
        <taxon>Metazoa</taxon>
        <taxon>Chordata</taxon>
        <taxon>Craniata</taxon>
        <taxon>Vertebrata</taxon>
        <taxon>Euteleostomi</taxon>
        <taxon>Amphibia</taxon>
        <taxon>Batrachia</taxon>
        <taxon>Caudata</taxon>
        <taxon>Salamandroidea</taxon>
        <taxon>Salamandridae</taxon>
        <taxon>Pleurodelinae</taxon>
        <taxon>Pleurodeles</taxon>
    </lineage>
</organism>
<name>A0AAV7TW94_PLEWA</name>
<reference evidence="1" key="1">
    <citation type="journal article" date="2022" name="bioRxiv">
        <title>Sequencing and chromosome-scale assembly of the giantPleurodeles waltlgenome.</title>
        <authorList>
            <person name="Brown T."/>
            <person name="Elewa A."/>
            <person name="Iarovenko S."/>
            <person name="Subramanian E."/>
            <person name="Araus A.J."/>
            <person name="Petzold A."/>
            <person name="Susuki M."/>
            <person name="Suzuki K.-i.T."/>
            <person name="Hayashi T."/>
            <person name="Toyoda A."/>
            <person name="Oliveira C."/>
            <person name="Osipova E."/>
            <person name="Leigh N.D."/>
            <person name="Simon A."/>
            <person name="Yun M.H."/>
        </authorList>
    </citation>
    <scope>NUCLEOTIDE SEQUENCE</scope>
    <source>
        <strain evidence="1">20211129_DDA</strain>
        <tissue evidence="1">Liver</tissue>
    </source>
</reference>
<accession>A0AAV7TW94</accession>
<proteinExistence type="predicted"/>
<dbReference type="AlphaFoldDB" id="A0AAV7TW94"/>
<gene>
    <name evidence="1" type="ORF">NDU88_005134</name>
</gene>
<comment type="caution">
    <text evidence="1">The sequence shown here is derived from an EMBL/GenBank/DDBJ whole genome shotgun (WGS) entry which is preliminary data.</text>
</comment>
<evidence type="ECO:0000313" key="1">
    <source>
        <dbReference type="EMBL" id="KAJ1179903.1"/>
    </source>
</evidence>
<dbReference type="Proteomes" id="UP001066276">
    <property type="component" value="Chromosome 3_2"/>
</dbReference>
<dbReference type="EMBL" id="JANPWB010000006">
    <property type="protein sequence ID" value="KAJ1179903.1"/>
    <property type="molecule type" value="Genomic_DNA"/>
</dbReference>
<evidence type="ECO:0000313" key="2">
    <source>
        <dbReference type="Proteomes" id="UP001066276"/>
    </source>
</evidence>
<sequence>MVPTLHNEQLRLQLAALLDTVATKWWHSTMSSMADGWSVGARSGKGSTLESILLDVYQPSVRMNTLERKVKSLEARAEDSEN</sequence>
<keyword evidence="2" id="KW-1185">Reference proteome</keyword>